<evidence type="ECO:0000313" key="14">
    <source>
        <dbReference type="Proteomes" id="UP000617951"/>
    </source>
</evidence>
<dbReference type="GO" id="GO:0051539">
    <property type="term" value="F:4 iron, 4 sulfur cluster binding"/>
    <property type="evidence" value="ECO:0007669"/>
    <property type="project" value="UniProtKB-UniRule"/>
</dbReference>
<keyword evidence="14" id="KW-1185">Reference proteome</keyword>
<dbReference type="PROSITE" id="PS51379">
    <property type="entry name" value="4FE4S_FER_2"/>
    <property type="match status" value="2"/>
</dbReference>
<keyword evidence="5 11" id="KW-0004">4Fe-4S</keyword>
<comment type="cofactor">
    <cofactor evidence="1 11">
        <name>[4Fe-4S] cluster</name>
        <dbReference type="ChEBI" id="CHEBI:49883"/>
    </cofactor>
</comment>
<dbReference type="Gene3D" id="3.30.70.20">
    <property type="match status" value="1"/>
</dbReference>
<dbReference type="SUPFAM" id="SSF54862">
    <property type="entry name" value="4Fe-4S ferredoxins"/>
    <property type="match status" value="1"/>
</dbReference>
<evidence type="ECO:0000256" key="6">
    <source>
        <dbReference type="ARBA" id="ARBA00022723"/>
    </source>
</evidence>
<feature type="domain" description="4Fe-4S ferredoxin-type" evidence="12">
    <location>
        <begin position="29"/>
        <end position="56"/>
    </location>
</feature>
<dbReference type="InterPro" id="IPR017896">
    <property type="entry name" value="4Fe4S_Fe-S-bd"/>
</dbReference>
<dbReference type="EMBL" id="JACRSS010000006">
    <property type="protein sequence ID" value="MBC8539246.1"/>
    <property type="molecule type" value="Genomic_DNA"/>
</dbReference>
<dbReference type="Proteomes" id="UP000617951">
    <property type="component" value="Unassembled WGS sequence"/>
</dbReference>
<keyword evidence="10 11" id="KW-0411">Iron-sulfur</keyword>
<sequence>MAYKITDECISCGACAEECPVSAISEGDDQYVIDPDTCIECGACASTCPNEAIVED</sequence>
<comment type="caution">
    <text evidence="13">The sequence shown here is derived from an EMBL/GenBank/DDBJ whole genome shotgun (WGS) entry which is preliminary data.</text>
</comment>
<evidence type="ECO:0000256" key="8">
    <source>
        <dbReference type="ARBA" id="ARBA00022982"/>
    </source>
</evidence>
<dbReference type="GO" id="GO:0009055">
    <property type="term" value="F:electron transfer activity"/>
    <property type="evidence" value="ECO:0007669"/>
    <property type="project" value="UniProtKB-UniRule"/>
</dbReference>
<dbReference type="Pfam" id="PF13187">
    <property type="entry name" value="Fer4_9"/>
    <property type="match status" value="1"/>
</dbReference>
<keyword evidence="9 11" id="KW-0408">Iron</keyword>
<evidence type="ECO:0000259" key="12">
    <source>
        <dbReference type="PROSITE" id="PS51379"/>
    </source>
</evidence>
<evidence type="ECO:0000313" key="13">
    <source>
        <dbReference type="EMBL" id="MBC8539246.1"/>
    </source>
</evidence>
<dbReference type="FunFam" id="3.30.70.20:FF:000045">
    <property type="entry name" value="Ferredoxin, 4Fe-4S"/>
    <property type="match status" value="1"/>
</dbReference>
<keyword evidence="6 11" id="KW-0479">Metal-binding</keyword>
<dbReference type="PANTHER" id="PTHR24960:SF79">
    <property type="entry name" value="PHOTOSYSTEM I IRON-SULFUR CENTER"/>
    <property type="match status" value="1"/>
</dbReference>
<dbReference type="InterPro" id="IPR017900">
    <property type="entry name" value="4Fe4S_Fe_S_CS"/>
</dbReference>
<evidence type="ECO:0000256" key="2">
    <source>
        <dbReference type="ARBA" id="ARBA00003532"/>
    </source>
</evidence>
<dbReference type="PROSITE" id="PS00198">
    <property type="entry name" value="4FE4S_FER_1"/>
    <property type="match status" value="1"/>
</dbReference>
<keyword evidence="8 11" id="KW-0249">Electron transport</keyword>
<evidence type="ECO:0000256" key="10">
    <source>
        <dbReference type="ARBA" id="ARBA00023014"/>
    </source>
</evidence>
<protein>
    <recommendedName>
        <fullName evidence="3 11">Ferredoxin</fullName>
    </recommendedName>
</protein>
<evidence type="ECO:0000256" key="11">
    <source>
        <dbReference type="RuleBase" id="RU365098"/>
    </source>
</evidence>
<dbReference type="AlphaFoldDB" id="A0A926DK03"/>
<evidence type="ECO:0000256" key="9">
    <source>
        <dbReference type="ARBA" id="ARBA00023004"/>
    </source>
</evidence>
<evidence type="ECO:0000256" key="3">
    <source>
        <dbReference type="ARBA" id="ARBA00013529"/>
    </source>
</evidence>
<dbReference type="GO" id="GO:0005737">
    <property type="term" value="C:cytoplasm"/>
    <property type="evidence" value="ECO:0007669"/>
    <property type="project" value="TreeGrafter"/>
</dbReference>
<dbReference type="InterPro" id="IPR000813">
    <property type="entry name" value="7Fe_ferredoxin"/>
</dbReference>
<keyword evidence="4 11" id="KW-0813">Transport</keyword>
<dbReference type="PANTHER" id="PTHR24960">
    <property type="entry name" value="PHOTOSYSTEM I IRON-SULFUR CENTER-RELATED"/>
    <property type="match status" value="1"/>
</dbReference>
<dbReference type="RefSeq" id="WP_178619054.1">
    <property type="nucleotide sequence ID" value="NZ_JACRSS010000006.1"/>
</dbReference>
<comment type="function">
    <text evidence="2 11">Ferredoxins are iron-sulfur proteins that transfer electrons in a wide variety of metabolic reactions.</text>
</comment>
<feature type="domain" description="4Fe-4S ferredoxin-type" evidence="12">
    <location>
        <begin position="1"/>
        <end position="28"/>
    </location>
</feature>
<evidence type="ECO:0000256" key="1">
    <source>
        <dbReference type="ARBA" id="ARBA00001966"/>
    </source>
</evidence>
<gene>
    <name evidence="13" type="ORF">H8693_09945</name>
</gene>
<name>A0A926DK03_9FIRM</name>
<evidence type="ECO:0000256" key="4">
    <source>
        <dbReference type="ARBA" id="ARBA00022448"/>
    </source>
</evidence>
<dbReference type="InterPro" id="IPR050157">
    <property type="entry name" value="PSI_iron-sulfur_center"/>
</dbReference>
<dbReference type="PRINTS" id="PR00354">
    <property type="entry name" value="7FE8SFRDOXIN"/>
</dbReference>
<accession>A0A926DK03</accession>
<evidence type="ECO:0000256" key="5">
    <source>
        <dbReference type="ARBA" id="ARBA00022485"/>
    </source>
</evidence>
<dbReference type="GO" id="GO:0046872">
    <property type="term" value="F:metal ion binding"/>
    <property type="evidence" value="ECO:0007669"/>
    <property type="project" value="UniProtKB-UniRule"/>
</dbReference>
<keyword evidence="7" id="KW-0677">Repeat</keyword>
<proteinExistence type="predicted"/>
<reference evidence="13" key="1">
    <citation type="submission" date="2020-08" db="EMBL/GenBank/DDBJ databases">
        <title>Genome public.</title>
        <authorList>
            <person name="Liu C."/>
            <person name="Sun Q."/>
        </authorList>
    </citation>
    <scope>NUCLEOTIDE SEQUENCE</scope>
    <source>
        <strain evidence="13">NSJ-63</strain>
    </source>
</reference>
<organism evidence="13 14">
    <name type="scientific">Guopingia tenuis</name>
    <dbReference type="NCBI Taxonomy" id="2763656"/>
    <lineage>
        <taxon>Bacteria</taxon>
        <taxon>Bacillati</taxon>
        <taxon>Bacillota</taxon>
        <taxon>Clostridia</taxon>
        <taxon>Christensenellales</taxon>
        <taxon>Christensenellaceae</taxon>
        <taxon>Guopingia</taxon>
    </lineage>
</organism>
<evidence type="ECO:0000256" key="7">
    <source>
        <dbReference type="ARBA" id="ARBA00022737"/>
    </source>
</evidence>